<sequence>MNTILYLFLAAIINANAQTALPATNGLPSPPASVVPSAPAPLGNTALWEQAITLDSANNITGNHANQYFYSSVAWWQSLENSSNNYFSGSPSSVDAGTHFSQLLQIIQNYPIRYDQAQASDPKQTPITIMQIPEQTIKSFGASGAWWPNDLNYFPSEQQQNLSELLFSKDWLHLSGYRYNMGASGDHDIVTVKTDGAPVNRGVESFMKTDGTYDWTRDGPGMYYLRAAEAANVSSITFFVNAAPSGLNATTASSAPCGGTLEATAIPAFVTYIETVLAYWAEQGITIEYISPMNEPDDSFSSCGQEGMAVPQSIRTAVFQQLRAASSASTSAGVKAVKIMGDETSQIASQALMHYGNWLPETLTGQYIDAIAVHMYDWPDDATLLNYRQLVKNSSVSGFPPPVKMTEISSFQSASGMRSEWGWTGPSVMSAQYDPTMSSALDMARMIWQWLTLVNAESFDWWTAVSTMIPCSPSTDASCATTIQNGSGWNDALIYIDANYQTTKDYSFYLTKRFWVFRHFTQFIRPGSVRYDIPNEVLPYGTVAVASLGTNNVWQATFINRNNTAQVVTMNLPGTGGRIQRLIQTTDDVDWGDLEWPKVASNNDISLTLPARGVLTVQFSVSGPLSGRHPEGDGGSVEYHDHHRPTQPRHWSQKGRG</sequence>
<dbReference type="InterPro" id="IPR039743">
    <property type="entry name" value="6GAL/EXGAL"/>
</dbReference>
<dbReference type="OrthoDB" id="2012278at2759"/>
<dbReference type="SUPFAM" id="SSF51445">
    <property type="entry name" value="(Trans)glycosidases"/>
    <property type="match status" value="1"/>
</dbReference>
<dbReference type="Pfam" id="PF14587">
    <property type="entry name" value="Glyco_hydr_30_2"/>
    <property type="match status" value="1"/>
</dbReference>
<name>A0A8H6FUK5_9LECA</name>
<keyword evidence="2" id="KW-0732">Signal</keyword>
<evidence type="ECO:0000259" key="3">
    <source>
        <dbReference type="Pfam" id="PF14587"/>
    </source>
</evidence>
<dbReference type="GeneID" id="59288593"/>
<dbReference type="GO" id="GO:0004553">
    <property type="term" value="F:hydrolase activity, hydrolyzing O-glycosyl compounds"/>
    <property type="evidence" value="ECO:0007669"/>
    <property type="project" value="InterPro"/>
</dbReference>
<feature type="region of interest" description="Disordered" evidence="1">
    <location>
        <begin position="625"/>
        <end position="657"/>
    </location>
</feature>
<dbReference type="RefSeq" id="XP_037164386.1">
    <property type="nucleotide sequence ID" value="XM_037308841.1"/>
</dbReference>
<feature type="domain" description="Endo-beta-1,6-galactanase-like" evidence="3">
    <location>
        <begin position="134"/>
        <end position="348"/>
    </location>
</feature>
<comment type="caution">
    <text evidence="4">The sequence shown here is derived from an EMBL/GenBank/DDBJ whole genome shotgun (WGS) entry which is preliminary data.</text>
</comment>
<dbReference type="EMBL" id="JACCJC010000027">
    <property type="protein sequence ID" value="KAF6235005.1"/>
    <property type="molecule type" value="Genomic_DNA"/>
</dbReference>
<dbReference type="AlphaFoldDB" id="A0A8H6FUK5"/>
<feature type="chain" id="PRO_5034998161" description="Endo-beta-1,6-galactanase-like domain-containing protein" evidence="2">
    <location>
        <begin position="18"/>
        <end position="657"/>
    </location>
</feature>
<evidence type="ECO:0000256" key="1">
    <source>
        <dbReference type="SAM" id="MobiDB-lite"/>
    </source>
</evidence>
<gene>
    <name evidence="4" type="ORF">HO173_006935</name>
</gene>
<dbReference type="InterPro" id="IPR017853">
    <property type="entry name" value="GH"/>
</dbReference>
<evidence type="ECO:0000313" key="4">
    <source>
        <dbReference type="EMBL" id="KAF6235005.1"/>
    </source>
</evidence>
<accession>A0A8H6FUK5</accession>
<feature type="compositionally biased region" description="Basic residues" evidence="1">
    <location>
        <begin position="642"/>
        <end position="657"/>
    </location>
</feature>
<dbReference type="PANTHER" id="PTHR42767:SF1">
    <property type="entry name" value="ENDO-BETA-1,6-GALACTANASE-LIKE DOMAIN-CONTAINING PROTEIN"/>
    <property type="match status" value="1"/>
</dbReference>
<reference evidence="4 5" key="1">
    <citation type="journal article" date="2020" name="Genomics">
        <title>Complete, high-quality genomes from long-read metagenomic sequencing of two wolf lichen thalli reveals enigmatic genome architecture.</title>
        <authorList>
            <person name="McKenzie S.K."/>
            <person name="Walston R.F."/>
            <person name="Allen J.L."/>
        </authorList>
    </citation>
    <scope>NUCLEOTIDE SEQUENCE [LARGE SCALE GENOMIC DNA]</scope>
    <source>
        <strain evidence="4">WasteWater2</strain>
    </source>
</reference>
<feature type="signal peptide" evidence="2">
    <location>
        <begin position="1"/>
        <end position="17"/>
    </location>
</feature>
<evidence type="ECO:0000313" key="5">
    <source>
        <dbReference type="Proteomes" id="UP000578531"/>
    </source>
</evidence>
<dbReference type="Proteomes" id="UP000578531">
    <property type="component" value="Unassembled WGS sequence"/>
</dbReference>
<dbReference type="Gene3D" id="3.20.20.80">
    <property type="entry name" value="Glycosidases"/>
    <property type="match status" value="1"/>
</dbReference>
<dbReference type="InterPro" id="IPR039514">
    <property type="entry name" value="6GAL-like"/>
</dbReference>
<dbReference type="PANTHER" id="PTHR42767">
    <property type="entry name" value="ENDO-BETA-1,6-GALACTANASE"/>
    <property type="match status" value="1"/>
</dbReference>
<keyword evidence="5" id="KW-1185">Reference proteome</keyword>
<evidence type="ECO:0000256" key="2">
    <source>
        <dbReference type="SAM" id="SignalP"/>
    </source>
</evidence>
<organism evidence="4 5">
    <name type="scientific">Letharia columbiana</name>
    <dbReference type="NCBI Taxonomy" id="112416"/>
    <lineage>
        <taxon>Eukaryota</taxon>
        <taxon>Fungi</taxon>
        <taxon>Dikarya</taxon>
        <taxon>Ascomycota</taxon>
        <taxon>Pezizomycotina</taxon>
        <taxon>Lecanoromycetes</taxon>
        <taxon>OSLEUM clade</taxon>
        <taxon>Lecanoromycetidae</taxon>
        <taxon>Lecanorales</taxon>
        <taxon>Lecanorineae</taxon>
        <taxon>Parmeliaceae</taxon>
        <taxon>Letharia</taxon>
    </lineage>
</organism>
<protein>
    <recommendedName>
        <fullName evidence="3">Endo-beta-1,6-galactanase-like domain-containing protein</fullName>
    </recommendedName>
</protein>
<proteinExistence type="predicted"/>